<proteinExistence type="predicted"/>
<gene>
    <name evidence="2" type="ORF">HNS30_03010</name>
</gene>
<evidence type="ECO:0000313" key="2">
    <source>
        <dbReference type="EMBL" id="NOK08010.1"/>
    </source>
</evidence>
<organism evidence="2 3">
    <name type="scientific">Corallococcus exercitus</name>
    <dbReference type="NCBI Taxonomy" id="2316736"/>
    <lineage>
        <taxon>Bacteria</taxon>
        <taxon>Pseudomonadati</taxon>
        <taxon>Myxococcota</taxon>
        <taxon>Myxococcia</taxon>
        <taxon>Myxococcales</taxon>
        <taxon>Cystobacterineae</taxon>
        <taxon>Myxococcaceae</taxon>
        <taxon>Corallococcus</taxon>
    </lineage>
</organism>
<sequence length="59" mass="6077">MPPHLEAALEPIAQHLLEARMHGSLEGALLGAGLLPPAPVEEPFVRPPPSASSALSAHP</sequence>
<evidence type="ECO:0000313" key="3">
    <source>
        <dbReference type="Proteomes" id="UP000528460"/>
    </source>
</evidence>
<name>A0A7Y4JN11_9BACT</name>
<reference evidence="2 3" key="1">
    <citation type="submission" date="2020-05" db="EMBL/GenBank/DDBJ databases">
        <authorList>
            <person name="Whitworth D."/>
        </authorList>
    </citation>
    <scope>NUCLEOTIDE SEQUENCE [LARGE SCALE GENOMIC DNA]</scope>
    <source>
        <strain evidence="2 3">CA046A</strain>
    </source>
</reference>
<dbReference type="RefSeq" id="WP_171412277.1">
    <property type="nucleotide sequence ID" value="NZ_JABFJW010000013.1"/>
</dbReference>
<dbReference type="EMBL" id="JABFJW010000013">
    <property type="protein sequence ID" value="NOK08010.1"/>
    <property type="molecule type" value="Genomic_DNA"/>
</dbReference>
<protein>
    <submittedName>
        <fullName evidence="2">Uncharacterized protein</fullName>
    </submittedName>
</protein>
<feature type="region of interest" description="Disordered" evidence="1">
    <location>
        <begin position="30"/>
        <end position="59"/>
    </location>
</feature>
<accession>A0A7Y4JN11</accession>
<feature type="compositionally biased region" description="Pro residues" evidence="1">
    <location>
        <begin position="36"/>
        <end position="50"/>
    </location>
</feature>
<comment type="caution">
    <text evidence="2">The sequence shown here is derived from an EMBL/GenBank/DDBJ whole genome shotgun (WGS) entry which is preliminary data.</text>
</comment>
<dbReference type="AlphaFoldDB" id="A0A7Y4JN11"/>
<dbReference type="Proteomes" id="UP000528460">
    <property type="component" value="Unassembled WGS sequence"/>
</dbReference>
<evidence type="ECO:0000256" key="1">
    <source>
        <dbReference type="SAM" id="MobiDB-lite"/>
    </source>
</evidence>